<evidence type="ECO:0000313" key="1">
    <source>
        <dbReference type="EMBL" id="KIX04470.1"/>
    </source>
</evidence>
<sequence length="68" mass="7754">MGQNFTGADVDFLTFSDEYSKMANVDEFQVLHDEELGEGDQRGLKVLYNAVQNQPNINNFLNSPEDKR</sequence>
<dbReference type="Proteomes" id="UP000053617">
    <property type="component" value="Unassembled WGS sequence"/>
</dbReference>
<dbReference type="VEuPathDB" id="FungiDB:Z518_05338"/>
<dbReference type="HOGENOM" id="CLU_2795325_0_0_1"/>
<name>A0A0D2J5Z7_9EURO</name>
<dbReference type="EMBL" id="KN847478">
    <property type="protein sequence ID" value="KIX04470.1"/>
    <property type="molecule type" value="Genomic_DNA"/>
</dbReference>
<evidence type="ECO:0000313" key="2">
    <source>
        <dbReference type="Proteomes" id="UP000053617"/>
    </source>
</evidence>
<accession>A0A0D2J5Z7</accession>
<dbReference type="AlphaFoldDB" id="A0A0D2J5Z7"/>
<organism evidence="1 2">
    <name type="scientific">Rhinocladiella mackenziei CBS 650.93</name>
    <dbReference type="NCBI Taxonomy" id="1442369"/>
    <lineage>
        <taxon>Eukaryota</taxon>
        <taxon>Fungi</taxon>
        <taxon>Dikarya</taxon>
        <taxon>Ascomycota</taxon>
        <taxon>Pezizomycotina</taxon>
        <taxon>Eurotiomycetes</taxon>
        <taxon>Chaetothyriomycetidae</taxon>
        <taxon>Chaetothyriales</taxon>
        <taxon>Herpotrichiellaceae</taxon>
        <taxon>Rhinocladiella</taxon>
    </lineage>
</organism>
<dbReference type="RefSeq" id="XP_013271606.1">
    <property type="nucleotide sequence ID" value="XM_013416152.1"/>
</dbReference>
<proteinExistence type="predicted"/>
<reference evidence="1 2" key="1">
    <citation type="submission" date="2015-01" db="EMBL/GenBank/DDBJ databases">
        <title>The Genome Sequence of Rhinocladiella mackenzie CBS 650.93.</title>
        <authorList>
            <consortium name="The Broad Institute Genomics Platform"/>
            <person name="Cuomo C."/>
            <person name="de Hoog S."/>
            <person name="Gorbushina A."/>
            <person name="Stielow B."/>
            <person name="Teixiera M."/>
            <person name="Abouelleil A."/>
            <person name="Chapman S.B."/>
            <person name="Priest M."/>
            <person name="Young S.K."/>
            <person name="Wortman J."/>
            <person name="Nusbaum C."/>
            <person name="Birren B."/>
        </authorList>
    </citation>
    <scope>NUCLEOTIDE SEQUENCE [LARGE SCALE GENOMIC DNA]</scope>
    <source>
        <strain evidence="1 2">CBS 650.93</strain>
    </source>
</reference>
<keyword evidence="2" id="KW-1185">Reference proteome</keyword>
<gene>
    <name evidence="1" type="ORF">Z518_05338</name>
</gene>
<dbReference type="GeneID" id="25293409"/>
<protein>
    <submittedName>
        <fullName evidence="1">Uncharacterized protein</fullName>
    </submittedName>
</protein>